<dbReference type="GO" id="GO:0005886">
    <property type="term" value="C:plasma membrane"/>
    <property type="evidence" value="ECO:0007669"/>
    <property type="project" value="UniProtKB-SubCell"/>
</dbReference>
<dbReference type="InterPro" id="IPR026966">
    <property type="entry name" value="Neurofascin/L1/NrCAM_C"/>
</dbReference>
<feature type="domain" description="Fibronectin type-III" evidence="21">
    <location>
        <begin position="944"/>
        <end position="1041"/>
    </location>
</feature>
<reference evidence="22" key="1">
    <citation type="submission" date="2025-08" db="UniProtKB">
        <authorList>
            <consortium name="Ensembl"/>
        </authorList>
    </citation>
    <scope>IDENTIFICATION</scope>
</reference>
<sequence length="1205" mass="133297">MQLKIMPKKKHLSAGGVPLILFLCQMISALDVPLDPKLLHDLVQPPTITQQSPKDYIIDPRENIVIQCEAKGKPPPSFSWTRNGTHFDIDKDPLVTMKPGSGTLVINIMSEGKAETYEGVYQCTARNERGAAVSNNIVVRPSRSPLWTKERLEPIVLRNGQSLVLPCRPPIGLPPAIIFWMDNSFQRLPQSERVSQGLNGDLYFSNVLPEDTREDYICYARFNHTQTIQQKQPISLKVISVDELNDTIAANLSDTEFYGAKSSKERPPTFLTPEGNESHKEELRGNVLSLECIAEGLPTPVIYWIKEDGTLPANRTFYRNFKKTLQIIHVSEADSGNYQCIAKNALGAVHHTISVTVKAAPYWIVAPQNLVLSPGENGTLICRANGNPKPRISWLTNGVPIEIALDDPSRKIDGDTIIFSNVQESSSAVYQCNASNKYGYLLANAFVNVLAEPPRILTSANTLYQVIANRPALLDCAFFGSPMPTIEWFKGTKGSALHEDIYVLHDNGTLEIPVAQKDSTGTYTCVARNKLGMAKNEVHLEIKDPTRIIKQPEYAVVQRGSKVSFECRVKHDHTLIPTIMWLKDNGELPNDERFSTDKDHLVVSDVKDDDGGTYTCTANTTLDSASASAVLRVVDVPNPPFDLELTNQLDKSVQLTWTPGDDNNSPITKFIIEYEDAMHDAGLWHHQTEVSGTQTTAQLKLSPYVNYSFRVMAENSIGRSMPSEPSEQYLTKAAEPDQNPMAVEGLGTEPDNLVITWKPLNGFQSNGPGLQYKVSWRQKDGDDEWTSVVVANVSKYIVSGTPTFVPYLIKVQALNDVGFAPEPATVMGHSGEDLPMVAPGNVRVSVVNSTLAEVHWDPVPPKSVRGHLQGYRIYYWKTQSSSKRNRRHIEKKILTFQGTKTHGMLPGLQPYSHYALNVRVVNGKGEGPASTDRGFHTPEGVPSAPSSLKIVNPTLDSLTLEWDPPSHPNGILTEYILKYQPINSTHELGPLVDLKIPANKTRWTLKNLNFSTRYKFYFYAQTSVGSGSQITEEAITTVDEAGIPPPDVGAGKAMASRQVDIATQGWFIGLMCAVALLILILLIVCFIRRNKGGKYPVKEKEDAHADPEIQPMKEDDGTFGEYRSFESDAEDHKPLKKGSRTPSDRTVKKEDSDDSLVDYGEGVNGQFNEDGSFIGQYSGKKEKEPAEGNESSEAPSPVNAMNSFV</sequence>
<evidence type="ECO:0000259" key="21">
    <source>
        <dbReference type="PROSITE" id="PS50853"/>
    </source>
</evidence>
<evidence type="ECO:0000256" key="16">
    <source>
        <dbReference type="ARBA" id="ARBA00080256"/>
    </source>
</evidence>
<dbReference type="PROSITE" id="PS50853">
    <property type="entry name" value="FN3"/>
    <property type="match status" value="4"/>
</dbReference>
<dbReference type="InterPro" id="IPR013098">
    <property type="entry name" value="Ig_I-set"/>
</dbReference>
<dbReference type="InterPro" id="IPR003598">
    <property type="entry name" value="Ig_sub2"/>
</dbReference>
<evidence type="ECO:0000256" key="3">
    <source>
        <dbReference type="ARBA" id="ARBA00008588"/>
    </source>
</evidence>
<feature type="domain" description="Ig-like" evidence="20">
    <location>
        <begin position="454"/>
        <end position="541"/>
    </location>
</feature>
<dbReference type="Pfam" id="PF13882">
    <property type="entry name" value="Bravo_FIGEY"/>
    <property type="match status" value="1"/>
</dbReference>
<dbReference type="InterPro" id="IPR003599">
    <property type="entry name" value="Ig_sub"/>
</dbReference>
<organism evidence="22 23">
    <name type="scientific">Mus spicilegus</name>
    <name type="common">Mound-building mouse</name>
    <dbReference type="NCBI Taxonomy" id="10103"/>
    <lineage>
        <taxon>Eukaryota</taxon>
        <taxon>Metazoa</taxon>
        <taxon>Chordata</taxon>
        <taxon>Craniata</taxon>
        <taxon>Vertebrata</taxon>
        <taxon>Euteleostomi</taxon>
        <taxon>Mammalia</taxon>
        <taxon>Eutheria</taxon>
        <taxon>Euarchontoglires</taxon>
        <taxon>Glires</taxon>
        <taxon>Rodentia</taxon>
        <taxon>Myomorpha</taxon>
        <taxon>Muroidea</taxon>
        <taxon>Muridae</taxon>
        <taxon>Murinae</taxon>
        <taxon>Mus</taxon>
        <taxon>Mus</taxon>
    </lineage>
</organism>
<dbReference type="FunFam" id="2.60.40.10:FF:000332">
    <property type="entry name" value="neuronal cell adhesion molecule isoform X2"/>
    <property type="match status" value="1"/>
</dbReference>
<dbReference type="Gene3D" id="2.60.40.10">
    <property type="entry name" value="Immunoglobulins"/>
    <property type="match status" value="10"/>
</dbReference>
<dbReference type="InterPro" id="IPR036116">
    <property type="entry name" value="FN3_sf"/>
</dbReference>
<dbReference type="FunFam" id="2.60.40.10:FF:000057">
    <property type="entry name" value="neural cell adhesion molecule L1"/>
    <property type="match status" value="1"/>
</dbReference>
<keyword evidence="4" id="KW-1003">Cell membrane</keyword>
<accession>A0A8C6MUS3</accession>
<dbReference type="PANTHER" id="PTHR12231:SF257">
    <property type="entry name" value="NEURAL CELL ADHESION MOLECULE L1-LIKE PROTEIN"/>
    <property type="match status" value="1"/>
</dbReference>
<dbReference type="FunFam" id="2.60.40.10:FF:000038">
    <property type="entry name" value="Neuronal cell adhesion molecule"/>
    <property type="match status" value="1"/>
</dbReference>
<dbReference type="Pfam" id="PF07679">
    <property type="entry name" value="I-set"/>
    <property type="match status" value="2"/>
</dbReference>
<feature type="compositionally biased region" description="Basic and acidic residues" evidence="18">
    <location>
        <begin position="1123"/>
        <end position="1133"/>
    </location>
</feature>
<feature type="domain" description="Fibronectin type-III" evidence="21">
    <location>
        <begin position="736"/>
        <end position="833"/>
    </location>
</feature>
<evidence type="ECO:0000259" key="20">
    <source>
        <dbReference type="PROSITE" id="PS50835"/>
    </source>
</evidence>
<dbReference type="SMART" id="SM00409">
    <property type="entry name" value="IG"/>
    <property type="match status" value="6"/>
</dbReference>
<feature type="domain" description="Ig-like" evidence="20">
    <location>
        <begin position="46"/>
        <end position="134"/>
    </location>
</feature>
<dbReference type="CDD" id="cd00063">
    <property type="entry name" value="FN3"/>
    <property type="match status" value="4"/>
</dbReference>
<dbReference type="GO" id="GO:0045162">
    <property type="term" value="P:clustering of voltage-gated sodium channels"/>
    <property type="evidence" value="ECO:0007669"/>
    <property type="project" value="UniProtKB-ARBA"/>
</dbReference>
<evidence type="ECO:0000256" key="18">
    <source>
        <dbReference type="SAM" id="MobiDB-lite"/>
    </source>
</evidence>
<evidence type="ECO:0000256" key="2">
    <source>
        <dbReference type="ARBA" id="ARBA00004487"/>
    </source>
</evidence>
<keyword evidence="12" id="KW-0325">Glycoprotein</keyword>
<evidence type="ECO:0000256" key="7">
    <source>
        <dbReference type="ARBA" id="ARBA00022737"/>
    </source>
</evidence>
<dbReference type="InterPro" id="IPR051170">
    <property type="entry name" value="Neural/epithelial_adhesion"/>
</dbReference>
<evidence type="ECO:0000256" key="5">
    <source>
        <dbReference type="ARBA" id="ARBA00022692"/>
    </source>
</evidence>
<dbReference type="FunFam" id="2.60.40.10:FF:000114">
    <property type="entry name" value="Neuronal cell adhesion molecule"/>
    <property type="match status" value="1"/>
</dbReference>
<reference evidence="22" key="2">
    <citation type="submission" date="2025-09" db="UniProtKB">
        <authorList>
            <consortium name="Ensembl"/>
        </authorList>
    </citation>
    <scope>IDENTIFICATION</scope>
</reference>
<keyword evidence="23" id="KW-1185">Reference proteome</keyword>
<keyword evidence="6" id="KW-0732">Signal</keyword>
<dbReference type="Ensembl" id="ENSMSIT00000018370.1">
    <property type="protein sequence ID" value="ENSMSIP00000014457.1"/>
    <property type="gene ID" value="ENSMSIG00000012384.1"/>
</dbReference>
<protein>
    <recommendedName>
        <fullName evidence="15">Neuronal cell adhesion molecule</fullName>
    </recommendedName>
    <alternativeName>
        <fullName evidence="17">Neuronal surface protein Bravo</fullName>
    </alternativeName>
    <alternativeName>
        <fullName evidence="16">NgCAM-related cell adhesion molecule</fullName>
    </alternativeName>
</protein>
<keyword evidence="11" id="KW-1015">Disulfide bond</keyword>
<dbReference type="PANTHER" id="PTHR12231">
    <property type="entry name" value="CTX-RELATED TYPE I TRANSMEMBRANE PROTEIN"/>
    <property type="match status" value="1"/>
</dbReference>
<evidence type="ECO:0000256" key="15">
    <source>
        <dbReference type="ARBA" id="ARBA00068417"/>
    </source>
</evidence>
<keyword evidence="8" id="KW-0130">Cell adhesion</keyword>
<dbReference type="GO" id="GO:0030424">
    <property type="term" value="C:axon"/>
    <property type="evidence" value="ECO:0007669"/>
    <property type="project" value="UniProtKB-ARBA"/>
</dbReference>
<dbReference type="Pfam" id="PF00041">
    <property type="entry name" value="fn3"/>
    <property type="match status" value="4"/>
</dbReference>
<dbReference type="SMART" id="SM00060">
    <property type="entry name" value="FN3"/>
    <property type="match status" value="4"/>
</dbReference>
<dbReference type="CDD" id="cd05874">
    <property type="entry name" value="IgI_NrCAM"/>
    <property type="match status" value="1"/>
</dbReference>
<evidence type="ECO:0000256" key="17">
    <source>
        <dbReference type="ARBA" id="ARBA00081738"/>
    </source>
</evidence>
<evidence type="ECO:0000256" key="10">
    <source>
        <dbReference type="ARBA" id="ARBA00023136"/>
    </source>
</evidence>
<dbReference type="FunFam" id="2.60.40.10:FF:000100">
    <property type="entry name" value="Neuronal cell adhesion molecule a"/>
    <property type="match status" value="1"/>
</dbReference>
<keyword evidence="13" id="KW-0393">Immunoglobulin domain</keyword>
<evidence type="ECO:0000256" key="6">
    <source>
        <dbReference type="ARBA" id="ARBA00022729"/>
    </source>
</evidence>
<evidence type="ECO:0000256" key="19">
    <source>
        <dbReference type="SAM" id="Phobius"/>
    </source>
</evidence>
<evidence type="ECO:0000256" key="14">
    <source>
        <dbReference type="ARBA" id="ARBA00056038"/>
    </source>
</evidence>
<feature type="domain" description="Ig-like" evidence="20">
    <location>
        <begin position="141"/>
        <end position="235"/>
    </location>
</feature>
<feature type="domain" description="Fibronectin type-III" evidence="21">
    <location>
        <begin position="639"/>
        <end position="734"/>
    </location>
</feature>
<feature type="transmembrane region" description="Helical" evidence="19">
    <location>
        <begin position="1066"/>
        <end position="1087"/>
    </location>
</feature>
<evidence type="ECO:0000256" key="12">
    <source>
        <dbReference type="ARBA" id="ARBA00023180"/>
    </source>
</evidence>
<dbReference type="FunFam" id="2.60.40.10:FF:000005">
    <property type="entry name" value="Neuronal cell adhesion molecule"/>
    <property type="match status" value="1"/>
</dbReference>
<dbReference type="FunFam" id="2.60.40.10:FF:000078">
    <property type="entry name" value="Neuronal cell adhesion molecule"/>
    <property type="match status" value="1"/>
</dbReference>
<feature type="domain" description="Ig-like" evidence="20">
    <location>
        <begin position="361"/>
        <end position="448"/>
    </location>
</feature>
<dbReference type="AlphaFoldDB" id="A0A8C6MUS3"/>
<dbReference type="GO" id="GO:0086080">
    <property type="term" value="F:protein binding involved in heterotypic cell-cell adhesion"/>
    <property type="evidence" value="ECO:0007669"/>
    <property type="project" value="UniProtKB-ARBA"/>
</dbReference>
<dbReference type="InterPro" id="IPR003961">
    <property type="entry name" value="FN3_dom"/>
</dbReference>
<keyword evidence="7" id="KW-0677">Repeat</keyword>
<comment type="similarity">
    <text evidence="3">Belongs to the immunoglobulin superfamily. L1/neurofascin/NgCAM family.</text>
</comment>
<feature type="domain" description="Ig-like" evidence="20">
    <location>
        <begin position="267"/>
        <end position="356"/>
    </location>
</feature>
<keyword evidence="10 19" id="KW-0472">Membrane</keyword>
<evidence type="ECO:0000256" key="4">
    <source>
        <dbReference type="ARBA" id="ARBA00022475"/>
    </source>
</evidence>
<dbReference type="InterPro" id="IPR007110">
    <property type="entry name" value="Ig-like_dom"/>
</dbReference>
<name>A0A8C6MUS3_MUSSI</name>
<dbReference type="FunFam" id="2.60.40.10:FF:000363">
    <property type="entry name" value="neurofascin isoform X1"/>
    <property type="match status" value="1"/>
</dbReference>
<feature type="compositionally biased region" description="Basic and acidic residues" evidence="18">
    <location>
        <begin position="1096"/>
        <end position="1116"/>
    </location>
</feature>
<dbReference type="SMART" id="SM00408">
    <property type="entry name" value="IGc2"/>
    <property type="match status" value="6"/>
</dbReference>
<dbReference type="Proteomes" id="UP000694415">
    <property type="component" value="Unplaced"/>
</dbReference>
<feature type="compositionally biased region" description="Basic and acidic residues" evidence="18">
    <location>
        <begin position="1142"/>
        <end position="1151"/>
    </location>
</feature>
<dbReference type="InterPro" id="IPR013783">
    <property type="entry name" value="Ig-like_fold"/>
</dbReference>
<proteinExistence type="inferred from homology"/>
<dbReference type="Pfam" id="PF13927">
    <property type="entry name" value="Ig_3"/>
    <property type="match status" value="3"/>
</dbReference>
<evidence type="ECO:0000256" key="8">
    <source>
        <dbReference type="ARBA" id="ARBA00022889"/>
    </source>
</evidence>
<keyword evidence="5 19" id="KW-0812">Transmembrane</keyword>
<dbReference type="FunFam" id="2.60.40.10:FF:000238">
    <property type="entry name" value="Neuronal cell adhesion molecule"/>
    <property type="match status" value="1"/>
</dbReference>
<dbReference type="FunFam" id="2.60.40.10:FF:000347">
    <property type="entry name" value="Neuronal cell adhesion molecule"/>
    <property type="match status" value="1"/>
</dbReference>
<dbReference type="SUPFAM" id="SSF48726">
    <property type="entry name" value="Immunoglobulin"/>
    <property type="match status" value="6"/>
</dbReference>
<dbReference type="GeneTree" id="ENSGT00940000155419"/>
<evidence type="ECO:0000256" key="9">
    <source>
        <dbReference type="ARBA" id="ARBA00022989"/>
    </source>
</evidence>
<dbReference type="InterPro" id="IPR003006">
    <property type="entry name" value="Ig/MHC_CS"/>
</dbReference>
<evidence type="ECO:0000313" key="22">
    <source>
        <dbReference type="Ensembl" id="ENSMSIP00000014457.1"/>
    </source>
</evidence>
<comment type="function">
    <text evidence="14">Cell adhesion protein that is required for normal responses to cell-cell contacts in brain and in the peripheral nervous system. Plays a role in neurite outgrowth in response to contactin binding. Plays a role in mediating cell-cell contacts between Schwann cells and axons. Plays a role in the formation and maintenance of the nodes of Ranvier on myelinated axons. Nodes of Ranvier contain clustered sodium channels that are crucial for the saltatory propagation of action potentials along myelinated axons. During development, nodes of Ranvier are formed by the fusion of two heminodes. Required for normal clustering of sodium channels at heminodes; not required for the formation of mature nodes with normal sodium channel clusters. Required, together with GLDN, for maintaining NFASC and sodium channel clusters at mature nodes of Ranvier.</text>
</comment>
<dbReference type="InterPro" id="IPR036179">
    <property type="entry name" value="Ig-like_dom_sf"/>
</dbReference>
<keyword evidence="9 19" id="KW-1133">Transmembrane helix</keyword>
<feature type="region of interest" description="Disordered" evidence="18">
    <location>
        <begin position="1096"/>
        <end position="1205"/>
    </location>
</feature>
<evidence type="ECO:0000256" key="11">
    <source>
        <dbReference type="ARBA" id="ARBA00023157"/>
    </source>
</evidence>
<feature type="domain" description="Fibronectin type-III" evidence="21">
    <location>
        <begin position="838"/>
        <end position="940"/>
    </location>
</feature>
<dbReference type="PROSITE" id="PS50835">
    <property type="entry name" value="IG_LIKE"/>
    <property type="match status" value="6"/>
</dbReference>
<evidence type="ECO:0000256" key="1">
    <source>
        <dbReference type="ARBA" id="ARBA00004251"/>
    </source>
</evidence>
<evidence type="ECO:0000256" key="13">
    <source>
        <dbReference type="ARBA" id="ARBA00023319"/>
    </source>
</evidence>
<comment type="subcellular location">
    <subcellularLocation>
        <location evidence="1">Cell membrane</location>
        <topology evidence="1">Single-pass type I membrane protein</topology>
    </subcellularLocation>
    <subcellularLocation>
        <location evidence="2">Cell projection</location>
        <location evidence="2">Neuron projection</location>
    </subcellularLocation>
</comment>
<feature type="compositionally biased region" description="Polar residues" evidence="18">
    <location>
        <begin position="1189"/>
        <end position="1205"/>
    </location>
</feature>
<dbReference type="SUPFAM" id="SSF49265">
    <property type="entry name" value="Fibronectin type III"/>
    <property type="match status" value="2"/>
</dbReference>
<feature type="domain" description="Ig-like" evidence="20">
    <location>
        <begin position="545"/>
        <end position="632"/>
    </location>
</feature>
<evidence type="ECO:0000313" key="23">
    <source>
        <dbReference type="Proteomes" id="UP000694415"/>
    </source>
</evidence>
<dbReference type="PROSITE" id="PS00290">
    <property type="entry name" value="IG_MHC"/>
    <property type="match status" value="1"/>
</dbReference>